<dbReference type="PANTHER" id="PTHR10188:SF8">
    <property type="entry name" value="THREONINE ASPARTASE 1"/>
    <property type="match status" value="1"/>
</dbReference>
<dbReference type="InterPro" id="IPR000246">
    <property type="entry name" value="Peptidase_T2"/>
</dbReference>
<comment type="subunit">
    <text evidence="1">Heterotetramer of two alpha and two beta chains arranged as a dimer of alpha/beta heterodimers.</text>
</comment>
<sequence>MKRACLAASTILRKGAGECIDAITAAIQRVLELVAITVIVYVAWTLQKCCCTHVFGGSGTRQQYFEELGQRRSWSIEEGIQMGTIWDGHVECDASIIDGDSGAFGAVGAVPGVRNAIEIAALLAKEQISGSSLLGRISPMYDDIFFRCPIALSGTFLGLSPWLDSMAVAVLWRSPLATWRGETSEALSPFSIVVLPNKKGALMALKTMR</sequence>
<gene>
    <name evidence="2" type="ORF">HAX54_046598</name>
</gene>
<protein>
    <submittedName>
        <fullName evidence="2">Uncharacterized protein</fullName>
    </submittedName>
</protein>
<dbReference type="Proteomes" id="UP000823775">
    <property type="component" value="Unassembled WGS sequence"/>
</dbReference>
<dbReference type="EMBL" id="JACEIK010007377">
    <property type="protein sequence ID" value="MCE3050183.1"/>
    <property type="molecule type" value="Genomic_DNA"/>
</dbReference>
<organism evidence="2 3">
    <name type="scientific">Datura stramonium</name>
    <name type="common">Jimsonweed</name>
    <name type="synonym">Common thornapple</name>
    <dbReference type="NCBI Taxonomy" id="4076"/>
    <lineage>
        <taxon>Eukaryota</taxon>
        <taxon>Viridiplantae</taxon>
        <taxon>Streptophyta</taxon>
        <taxon>Embryophyta</taxon>
        <taxon>Tracheophyta</taxon>
        <taxon>Spermatophyta</taxon>
        <taxon>Magnoliopsida</taxon>
        <taxon>eudicotyledons</taxon>
        <taxon>Gunneridae</taxon>
        <taxon>Pentapetalae</taxon>
        <taxon>asterids</taxon>
        <taxon>lamiids</taxon>
        <taxon>Solanales</taxon>
        <taxon>Solanaceae</taxon>
        <taxon>Solanoideae</taxon>
        <taxon>Datureae</taxon>
        <taxon>Datura</taxon>
    </lineage>
</organism>
<keyword evidence="3" id="KW-1185">Reference proteome</keyword>
<evidence type="ECO:0000256" key="1">
    <source>
        <dbReference type="ARBA" id="ARBA00011601"/>
    </source>
</evidence>
<dbReference type="PANTHER" id="PTHR10188">
    <property type="entry name" value="L-ASPARAGINASE"/>
    <property type="match status" value="1"/>
</dbReference>
<proteinExistence type="predicted"/>
<accession>A0ABS8WHC2</accession>
<name>A0ABS8WHC2_DATST</name>
<comment type="caution">
    <text evidence="2">The sequence shown here is derived from an EMBL/GenBank/DDBJ whole genome shotgun (WGS) entry which is preliminary data.</text>
</comment>
<dbReference type="InterPro" id="IPR029055">
    <property type="entry name" value="Ntn_hydrolases_N"/>
</dbReference>
<evidence type="ECO:0000313" key="3">
    <source>
        <dbReference type="Proteomes" id="UP000823775"/>
    </source>
</evidence>
<reference evidence="2 3" key="1">
    <citation type="journal article" date="2021" name="BMC Genomics">
        <title>Datura genome reveals duplications of psychoactive alkaloid biosynthetic genes and high mutation rate following tissue culture.</title>
        <authorList>
            <person name="Rajewski A."/>
            <person name="Carter-House D."/>
            <person name="Stajich J."/>
            <person name="Litt A."/>
        </authorList>
    </citation>
    <scope>NUCLEOTIDE SEQUENCE [LARGE SCALE GENOMIC DNA]</scope>
    <source>
        <strain evidence="2">AR-01</strain>
    </source>
</reference>
<dbReference type="SUPFAM" id="SSF56235">
    <property type="entry name" value="N-terminal nucleophile aminohydrolases (Ntn hydrolases)"/>
    <property type="match status" value="1"/>
</dbReference>
<dbReference type="Pfam" id="PF01112">
    <property type="entry name" value="Asparaginase_2"/>
    <property type="match status" value="1"/>
</dbReference>
<evidence type="ECO:0000313" key="2">
    <source>
        <dbReference type="EMBL" id="MCE3050183.1"/>
    </source>
</evidence>